<keyword evidence="13" id="KW-0238">DNA-binding</keyword>
<evidence type="ECO:0000256" key="2">
    <source>
        <dbReference type="ARBA" id="ARBA00014531"/>
    </source>
</evidence>
<evidence type="ECO:0000256" key="10">
    <source>
        <dbReference type="ARBA" id="ARBA00022759"/>
    </source>
</evidence>
<keyword evidence="4" id="KW-0808">Transferase</keyword>
<evidence type="ECO:0000256" key="14">
    <source>
        <dbReference type="SAM" id="MobiDB-lite"/>
    </source>
</evidence>
<dbReference type="EMBL" id="MT138064">
    <property type="protein sequence ID" value="QKN88886.1"/>
    <property type="molecule type" value="Genomic_DNA"/>
</dbReference>
<evidence type="ECO:0000256" key="6">
    <source>
        <dbReference type="ARBA" id="ARBA00022705"/>
    </source>
</evidence>
<keyword evidence="7" id="KW-0540">Nuclease</keyword>
<evidence type="ECO:0000256" key="11">
    <source>
        <dbReference type="ARBA" id="ARBA00022801"/>
    </source>
</evidence>
<dbReference type="GO" id="GO:0004519">
    <property type="term" value="F:endonuclease activity"/>
    <property type="evidence" value="ECO:0007669"/>
    <property type="project" value="UniProtKB-KW"/>
</dbReference>
<keyword evidence="3" id="KW-1048">Host nucleus</keyword>
<evidence type="ECO:0000256" key="7">
    <source>
        <dbReference type="ARBA" id="ARBA00022722"/>
    </source>
</evidence>
<keyword evidence="6" id="KW-0235">DNA replication</keyword>
<dbReference type="Gene3D" id="3.40.1310.20">
    <property type="match status" value="1"/>
</dbReference>
<organism evidence="16">
    <name type="scientific">Cressdnaviricota sp</name>
    <dbReference type="NCBI Taxonomy" id="2748378"/>
    <lineage>
        <taxon>Viruses</taxon>
        <taxon>Monodnaviria</taxon>
        <taxon>Shotokuvirae</taxon>
        <taxon>Cressdnaviricota</taxon>
    </lineage>
</organism>
<dbReference type="InterPro" id="IPR027417">
    <property type="entry name" value="P-loop_NTPase"/>
</dbReference>
<dbReference type="InterPro" id="IPR049912">
    <property type="entry name" value="CRESS_DNA_REP"/>
</dbReference>
<evidence type="ECO:0000259" key="15">
    <source>
        <dbReference type="PROSITE" id="PS52020"/>
    </source>
</evidence>
<proteinExistence type="predicted"/>
<evidence type="ECO:0000256" key="12">
    <source>
        <dbReference type="ARBA" id="ARBA00023124"/>
    </source>
</evidence>
<comment type="subcellular location">
    <subcellularLocation>
        <location evidence="1">Host nucleus</location>
    </subcellularLocation>
</comment>
<feature type="domain" description="CRESS-DNA virus Rep endonuclease" evidence="15">
    <location>
        <begin position="6"/>
        <end position="109"/>
    </location>
</feature>
<dbReference type="GO" id="GO:0000166">
    <property type="term" value="F:nucleotide binding"/>
    <property type="evidence" value="ECO:0007669"/>
    <property type="project" value="UniProtKB-KW"/>
</dbReference>
<keyword evidence="9" id="KW-0547">Nucleotide-binding</keyword>
<keyword evidence="10" id="KW-0255">Endonuclease</keyword>
<dbReference type="SUPFAM" id="SSF52540">
    <property type="entry name" value="P-loop containing nucleoside triphosphate hydrolases"/>
    <property type="match status" value="1"/>
</dbReference>
<keyword evidence="12" id="KW-0190">Covalent protein-DNA linkage</keyword>
<dbReference type="GO" id="GO:0042025">
    <property type="term" value="C:host cell nucleus"/>
    <property type="evidence" value="ECO:0007669"/>
    <property type="project" value="UniProtKB-SubCell"/>
</dbReference>
<evidence type="ECO:0000256" key="1">
    <source>
        <dbReference type="ARBA" id="ARBA00004147"/>
    </source>
</evidence>
<dbReference type="GO" id="GO:0016787">
    <property type="term" value="F:hydrolase activity"/>
    <property type="evidence" value="ECO:0007669"/>
    <property type="project" value="UniProtKB-KW"/>
</dbReference>
<dbReference type="PROSITE" id="PS52020">
    <property type="entry name" value="CRESS_DNA_REP"/>
    <property type="match status" value="1"/>
</dbReference>
<feature type="region of interest" description="Disordered" evidence="14">
    <location>
        <begin position="338"/>
        <end position="358"/>
    </location>
</feature>
<sequence length="404" mass="45851">MSTRQGSLAKRWCFTINNPTEADRFWEDPDKLEMIKYIVLQTEKGEQGTPHYQGFLILQEKKRMTWLKNNFNERAHWAITRGSDKQASDYCKKDDTRVPGGYTFEHGTFGRNKDELEEQAIKELEEVKKNFKRPADIPAELLLQPNFVSAYKLLTQEALGPYRPNLKIITIVGPPATGKSYLINKLFPTAARMVMGNTGAWWLNPTSKVGVIEEFAGQIPLTRMLHLLDPYPLSLEVKGGTRPCLFELIFITSNSNPEEWYAPKNADEGIQSKKHASLLALYDRLGYHPIWHHGTLSRKCGYYLEPPQIGAQTPEWILESRRWLEQQVKTILGIQDEEQHGEATQPAAAASAPAQAPATAPLVFDDEDTLTDVLGLDEDFEPAPHSHSLTRQDAMTGWDRTDLF</sequence>
<evidence type="ECO:0000256" key="3">
    <source>
        <dbReference type="ARBA" id="ARBA00022562"/>
    </source>
</evidence>
<dbReference type="GO" id="GO:0046872">
    <property type="term" value="F:metal ion binding"/>
    <property type="evidence" value="ECO:0007669"/>
    <property type="project" value="UniProtKB-KW"/>
</dbReference>
<reference evidence="16" key="1">
    <citation type="submission" date="2020-01" db="EMBL/GenBank/DDBJ databases">
        <title>Viral genomes from wild and zoo birds in China.</title>
        <authorList>
            <person name="Yao Y."/>
            <person name="Shan T."/>
            <person name="Yang S."/>
            <person name="Zhang W."/>
        </authorList>
    </citation>
    <scope>NUCLEOTIDE SEQUENCE</scope>
    <source>
        <strain evidence="16">Zftwig07cir1</strain>
    </source>
</reference>
<keyword evidence="5" id="KW-0548">Nucleotidyltransferase</keyword>
<evidence type="ECO:0000256" key="8">
    <source>
        <dbReference type="ARBA" id="ARBA00022723"/>
    </source>
</evidence>
<evidence type="ECO:0000256" key="4">
    <source>
        <dbReference type="ARBA" id="ARBA00022679"/>
    </source>
</evidence>
<name>A0A6M9Z8G6_9VIRU</name>
<feature type="compositionally biased region" description="Low complexity" evidence="14">
    <location>
        <begin position="343"/>
        <end position="358"/>
    </location>
</feature>
<evidence type="ECO:0000313" key="16">
    <source>
        <dbReference type="EMBL" id="QKN88886.1"/>
    </source>
</evidence>
<keyword evidence="11" id="KW-0378">Hydrolase</keyword>
<evidence type="ECO:0000256" key="9">
    <source>
        <dbReference type="ARBA" id="ARBA00022741"/>
    </source>
</evidence>
<dbReference type="GO" id="GO:0003677">
    <property type="term" value="F:DNA binding"/>
    <property type="evidence" value="ECO:0007669"/>
    <property type="project" value="UniProtKB-KW"/>
</dbReference>
<dbReference type="GO" id="GO:0016779">
    <property type="term" value="F:nucleotidyltransferase activity"/>
    <property type="evidence" value="ECO:0007669"/>
    <property type="project" value="UniProtKB-KW"/>
</dbReference>
<dbReference type="GO" id="GO:0006260">
    <property type="term" value="P:DNA replication"/>
    <property type="evidence" value="ECO:0007669"/>
    <property type="project" value="UniProtKB-KW"/>
</dbReference>
<protein>
    <recommendedName>
        <fullName evidence="2">Replication-associated protein</fullName>
    </recommendedName>
</protein>
<dbReference type="Pfam" id="PF02407">
    <property type="entry name" value="Viral_Rep"/>
    <property type="match status" value="1"/>
</dbReference>
<keyword evidence="8" id="KW-0479">Metal-binding</keyword>
<accession>A0A6M9Z8G6</accession>
<evidence type="ECO:0000256" key="13">
    <source>
        <dbReference type="ARBA" id="ARBA00023125"/>
    </source>
</evidence>
<evidence type="ECO:0000256" key="5">
    <source>
        <dbReference type="ARBA" id="ARBA00022695"/>
    </source>
</evidence>